<dbReference type="Proteomes" id="UP000595596">
    <property type="component" value="Chromosome"/>
</dbReference>
<dbReference type="InterPro" id="IPR035987">
    <property type="entry name" value="Ribosomal_uS8_sf"/>
</dbReference>
<keyword evidence="9" id="KW-1185">Reference proteome</keyword>
<evidence type="ECO:0000313" key="9">
    <source>
        <dbReference type="Proteomes" id="UP000595596"/>
    </source>
</evidence>
<feature type="transmembrane region" description="Helical" evidence="7">
    <location>
        <begin position="29"/>
        <end position="50"/>
    </location>
</feature>
<dbReference type="GO" id="GO:0006412">
    <property type="term" value="P:translation"/>
    <property type="evidence" value="ECO:0007669"/>
    <property type="project" value="InterPro"/>
</dbReference>
<evidence type="ECO:0000256" key="7">
    <source>
        <dbReference type="SAM" id="Phobius"/>
    </source>
</evidence>
<reference evidence="8 9" key="1">
    <citation type="journal article" date="2020" name="Genome Biol. Evol.">
        <title>Comparative Genomics Underlines Multiple Roles of Profftella, an Obligate Symbiont of Psyllids: Providing Toxins, Vitamins, and Carotenoids.</title>
        <authorList>
            <person name="Nakabachi A."/>
            <person name="Piel J."/>
            <person name="Malenovsky I."/>
            <person name="Hirose Y."/>
        </authorList>
    </citation>
    <scope>NUCLEOTIDE SEQUENCE [LARGE SCALE GENOMIC DNA]</scope>
    <source>
        <strain evidence="8 9">Dco</strain>
    </source>
</reference>
<comment type="subunit">
    <text evidence="6">Part of the 30S ribosomal subunit. Contacts proteins S5 and S12.</text>
</comment>
<keyword evidence="7" id="KW-0472">Membrane</keyword>
<gene>
    <name evidence="8" type="primary">rpsH</name>
    <name evidence="8" type="ORF">CRDco_1570</name>
</gene>
<dbReference type="SUPFAM" id="SSF56047">
    <property type="entry name" value="Ribosomal protein S8"/>
    <property type="match status" value="1"/>
</dbReference>
<keyword evidence="7" id="KW-0812">Transmembrane</keyword>
<keyword evidence="3" id="KW-0687">Ribonucleoprotein</keyword>
<dbReference type="Gene3D" id="3.30.1490.10">
    <property type="match status" value="1"/>
</dbReference>
<evidence type="ECO:0000256" key="6">
    <source>
        <dbReference type="ARBA" id="ARBA00046740"/>
    </source>
</evidence>
<keyword evidence="7" id="KW-1133">Transmembrane helix</keyword>
<keyword evidence="2 8" id="KW-0689">Ribosomal protein</keyword>
<name>A0A7R7ABJ9_CARRU</name>
<dbReference type="KEGG" id="crr:CRDco_1570"/>
<dbReference type="AlphaFoldDB" id="A0A7R7ABJ9"/>
<comment type="similarity">
    <text evidence="1">Belongs to the universal ribosomal protein uS8 family.</text>
</comment>
<dbReference type="InterPro" id="IPR000630">
    <property type="entry name" value="Ribosomal_uS8"/>
</dbReference>
<evidence type="ECO:0000256" key="5">
    <source>
        <dbReference type="ARBA" id="ARBA00035525"/>
    </source>
</evidence>
<protein>
    <recommendedName>
        <fullName evidence="4">Small ribosomal subunit protein uS8</fullName>
    </recommendedName>
    <alternativeName>
        <fullName evidence="5">30S ribosomal protein S8</fullName>
    </alternativeName>
</protein>
<dbReference type="Pfam" id="PF00410">
    <property type="entry name" value="Ribosomal_S8"/>
    <property type="match status" value="1"/>
</dbReference>
<dbReference type="EMBL" id="AP023214">
    <property type="protein sequence ID" value="BCG49383.1"/>
    <property type="molecule type" value="Genomic_DNA"/>
</dbReference>
<evidence type="ECO:0000313" key="8">
    <source>
        <dbReference type="EMBL" id="BCG49383.1"/>
    </source>
</evidence>
<dbReference type="GO" id="GO:0003735">
    <property type="term" value="F:structural constituent of ribosome"/>
    <property type="evidence" value="ECO:0007669"/>
    <property type="project" value="InterPro"/>
</dbReference>
<accession>A0A7R7ABJ9</accession>
<evidence type="ECO:0000256" key="2">
    <source>
        <dbReference type="ARBA" id="ARBA00022980"/>
    </source>
</evidence>
<dbReference type="RefSeq" id="WP_201329474.1">
    <property type="nucleotide sequence ID" value="NZ_AP023214.1"/>
</dbReference>
<evidence type="ECO:0000256" key="3">
    <source>
        <dbReference type="ARBA" id="ARBA00023274"/>
    </source>
</evidence>
<organism evidence="8 9">
    <name type="scientific">Candidatus Carsonella ruddii</name>
    <name type="common">Diaphorina cf. continua</name>
    <dbReference type="NCBI Taxonomy" id="2661587"/>
    <lineage>
        <taxon>Bacteria</taxon>
        <taxon>Pseudomonadati</taxon>
        <taxon>Pseudomonadota</taxon>
        <taxon>Gammaproteobacteria</taxon>
        <taxon>Oceanospirillales</taxon>
        <taxon>Halomonadaceae</taxon>
        <taxon>Zymobacter group</taxon>
        <taxon>Candidatus Carsonella</taxon>
    </lineage>
</organism>
<evidence type="ECO:0000256" key="4">
    <source>
        <dbReference type="ARBA" id="ARBA00035258"/>
    </source>
</evidence>
<proteinExistence type="inferred from homology"/>
<sequence length="122" mass="14450">MKNYFDSVNRIFNSYNSGKKISLCKYSKFTILIFNILIDFNYIENFFILIINNKKYIIVFVKNIFYIKFISKPSRKIYIKKKFIKNSILSMSLSIINTNLGLLTLKECKQIDVYGVFLLSIL</sequence>
<dbReference type="GO" id="GO:0005840">
    <property type="term" value="C:ribosome"/>
    <property type="evidence" value="ECO:0007669"/>
    <property type="project" value="UniProtKB-KW"/>
</dbReference>
<dbReference type="GO" id="GO:1990904">
    <property type="term" value="C:ribonucleoprotein complex"/>
    <property type="evidence" value="ECO:0007669"/>
    <property type="project" value="UniProtKB-KW"/>
</dbReference>
<evidence type="ECO:0000256" key="1">
    <source>
        <dbReference type="ARBA" id="ARBA00006471"/>
    </source>
</evidence>